<dbReference type="Proteomes" id="UP000008312">
    <property type="component" value="Unassembled WGS sequence"/>
</dbReference>
<dbReference type="GeneID" id="24922779"/>
<dbReference type="EMBL" id="FN668661">
    <property type="protein sequence ID" value="CBK23614.2"/>
    <property type="molecule type" value="Genomic_DNA"/>
</dbReference>
<dbReference type="OrthoDB" id="416496at2759"/>
<protein>
    <submittedName>
        <fullName evidence="1">Uncharacterized protein</fullName>
    </submittedName>
</protein>
<dbReference type="Gene3D" id="3.40.50.150">
    <property type="entry name" value="Vaccinia Virus protein VP39"/>
    <property type="match status" value="1"/>
</dbReference>
<name>D8M615_BLAHO</name>
<proteinExistence type="predicted"/>
<dbReference type="RefSeq" id="XP_012897662.1">
    <property type="nucleotide sequence ID" value="XM_013042208.1"/>
</dbReference>
<accession>D8M615</accession>
<evidence type="ECO:0000313" key="2">
    <source>
        <dbReference type="Proteomes" id="UP000008312"/>
    </source>
</evidence>
<gene>
    <name evidence="1" type="ORF">GSBLH_T00006655001</name>
</gene>
<sequence length="430" mass="50239">MISVSQRGFRLESLLQYELEKLKVCNRSTCVYRDYSGGVELQLEKEQFWRMMCCSRIIESVRMRISTFIVSNPREIENGISEIPWEKYITKNDNTIIRNNMFFPRDINSIILERSPLPQLAKSVSTTRQPNSKNLFFLVSTFRFHSFRRFEATKSQLASIAASNPRVAIANTSLKRLSKRRSLRLVQVPRLFCLVCYDSVRKGLLRRNNMLMFDFFCGSGVLAAEMHSLLQRDYPYLQRKRLLKEFRHGFEFWPCHDRSGFERLVENVETEKSAKGPLMRDYAILSSDIADRAIFCSDQNIRNVLRRDANQKVEEVVIPKNLTFTQGDFEHRAELLVEAIKMNKEAYHDNIVILANPPIYMKQYKSFRELDQLYHSLFELVYSLKKTDLLRSASILIPHSTQFQLPEPLQEIAALRPLKLGDHTLCLLSV</sequence>
<dbReference type="CDD" id="cd11715">
    <property type="entry name" value="THUMP_AdoMetMT"/>
    <property type="match status" value="1"/>
</dbReference>
<evidence type="ECO:0000313" key="1">
    <source>
        <dbReference type="EMBL" id="CBK23614.2"/>
    </source>
</evidence>
<dbReference type="InParanoid" id="D8M615"/>
<keyword evidence="2" id="KW-1185">Reference proteome</keyword>
<dbReference type="SUPFAM" id="SSF53335">
    <property type="entry name" value="S-adenosyl-L-methionine-dependent methyltransferases"/>
    <property type="match status" value="1"/>
</dbReference>
<dbReference type="AlphaFoldDB" id="D8M615"/>
<dbReference type="InterPro" id="IPR029063">
    <property type="entry name" value="SAM-dependent_MTases_sf"/>
</dbReference>
<reference evidence="1" key="1">
    <citation type="submission" date="2010-02" db="EMBL/GenBank/DDBJ databases">
        <title>Sequencing and annotation of the Blastocystis hominis genome.</title>
        <authorList>
            <person name="Wincker P."/>
        </authorList>
    </citation>
    <scope>NUCLEOTIDE SEQUENCE</scope>
    <source>
        <strain evidence="1">Singapore isolate B</strain>
    </source>
</reference>
<organism evidence="1">
    <name type="scientific">Blastocystis hominis</name>
    <dbReference type="NCBI Taxonomy" id="12968"/>
    <lineage>
        <taxon>Eukaryota</taxon>
        <taxon>Sar</taxon>
        <taxon>Stramenopiles</taxon>
        <taxon>Bigyra</taxon>
        <taxon>Opalozoa</taxon>
        <taxon>Opalinata</taxon>
        <taxon>Blastocystidae</taxon>
        <taxon>Blastocystis</taxon>
    </lineage>
</organism>
<dbReference type="Gene3D" id="3.30.2130.30">
    <property type="match status" value="1"/>
</dbReference>